<dbReference type="EMBL" id="BKCJ010565201">
    <property type="protein sequence ID" value="GFB16089.1"/>
    <property type="molecule type" value="Genomic_DNA"/>
</dbReference>
<reference evidence="1" key="1">
    <citation type="journal article" date="2019" name="Sci. Rep.">
        <title>Draft genome of Tanacetum cinerariifolium, the natural source of mosquito coil.</title>
        <authorList>
            <person name="Yamashiro T."/>
            <person name="Shiraishi A."/>
            <person name="Satake H."/>
            <person name="Nakayama K."/>
        </authorList>
    </citation>
    <scope>NUCLEOTIDE SEQUENCE</scope>
</reference>
<protein>
    <submittedName>
        <fullName evidence="1">Reverse transcriptase domain-containing protein</fullName>
    </submittedName>
</protein>
<evidence type="ECO:0000313" key="1">
    <source>
        <dbReference type="EMBL" id="GFB16089.1"/>
    </source>
</evidence>
<keyword evidence="1" id="KW-0808">Transferase</keyword>
<name>A0A699KXR8_TANCI</name>
<keyword evidence="1" id="KW-0548">Nucleotidyltransferase</keyword>
<organism evidence="1">
    <name type="scientific">Tanacetum cinerariifolium</name>
    <name type="common">Dalmatian daisy</name>
    <name type="synonym">Chrysanthemum cinerariifolium</name>
    <dbReference type="NCBI Taxonomy" id="118510"/>
    <lineage>
        <taxon>Eukaryota</taxon>
        <taxon>Viridiplantae</taxon>
        <taxon>Streptophyta</taxon>
        <taxon>Embryophyta</taxon>
        <taxon>Tracheophyta</taxon>
        <taxon>Spermatophyta</taxon>
        <taxon>Magnoliopsida</taxon>
        <taxon>eudicotyledons</taxon>
        <taxon>Gunneridae</taxon>
        <taxon>Pentapetalae</taxon>
        <taxon>asterids</taxon>
        <taxon>campanulids</taxon>
        <taxon>Asterales</taxon>
        <taxon>Asteraceae</taxon>
        <taxon>Asteroideae</taxon>
        <taxon>Anthemideae</taxon>
        <taxon>Anthemidinae</taxon>
        <taxon>Tanacetum</taxon>
    </lineage>
</organism>
<accession>A0A699KXR8</accession>
<gene>
    <name evidence="1" type="ORF">Tci_688060</name>
</gene>
<feature type="non-terminal residue" evidence="1">
    <location>
        <position position="167"/>
    </location>
</feature>
<proteinExistence type="predicted"/>
<keyword evidence="1" id="KW-0695">RNA-directed DNA polymerase</keyword>
<sequence length="167" mass="18781">MVKIVDTKCESCGGPHSFTECPAAGGYTQKTIYATMGYYNSGGNSYQPQAEFARQQEELAQKAQAESVASPTAHVQGMSDQHRRELDAAQLIYTEADWLDMLAKIATNSALSKQLLSDDVIEENMNERLGMLLMRKRRELAEQSRVKPMTKTQQRDYMRDFVKNCSA</sequence>
<dbReference type="GO" id="GO:0003964">
    <property type="term" value="F:RNA-directed DNA polymerase activity"/>
    <property type="evidence" value="ECO:0007669"/>
    <property type="project" value="UniProtKB-KW"/>
</dbReference>
<comment type="caution">
    <text evidence="1">The sequence shown here is derived from an EMBL/GenBank/DDBJ whole genome shotgun (WGS) entry which is preliminary data.</text>
</comment>
<dbReference type="AlphaFoldDB" id="A0A699KXR8"/>